<feature type="region of interest" description="Disordered" evidence="1">
    <location>
        <begin position="426"/>
        <end position="447"/>
    </location>
</feature>
<dbReference type="STRING" id="54.SAMN02745121_02415"/>
<feature type="compositionally biased region" description="Acidic residues" evidence="1">
    <location>
        <begin position="437"/>
        <end position="447"/>
    </location>
</feature>
<evidence type="ECO:0000259" key="2">
    <source>
        <dbReference type="Pfam" id="PF20032"/>
    </source>
</evidence>
<organism evidence="3 4">
    <name type="scientific">Nannocystis exedens</name>
    <dbReference type="NCBI Taxonomy" id="54"/>
    <lineage>
        <taxon>Bacteria</taxon>
        <taxon>Pseudomonadati</taxon>
        <taxon>Myxococcota</taxon>
        <taxon>Polyangia</taxon>
        <taxon>Nannocystales</taxon>
        <taxon>Nannocystaceae</taxon>
        <taxon>Nannocystis</taxon>
    </lineage>
</organism>
<name>A0A1I1WJF3_9BACT</name>
<dbReference type="AlphaFoldDB" id="A0A1I1WJF3"/>
<feature type="region of interest" description="Disordered" evidence="1">
    <location>
        <begin position="1"/>
        <end position="59"/>
    </location>
</feature>
<dbReference type="SUPFAM" id="SSF141571">
    <property type="entry name" value="Pentapeptide repeat-like"/>
    <property type="match status" value="1"/>
</dbReference>
<sequence length="447" mass="47679">MQSAMDSLADARARQLRNDANRPGAPANARDPELRARRRRGRPPPPLPEPRSPADSCVPARAAASAAALLAALPRILATLRERTTTIMQRGQESKMTLTRGISVVVCACALGACDGVAQEADPAVALREQVDNGVALNTAVLNGMRMNGMRMNGATFNGMRMNGMRMNGINLNGLNLDGSVLSATGVVDGAPQLFTGAQLIGAIIDLDIGGAAWQLRFDDIYKNPAAPTGDVWFYDISVLAPGETVWDSLCFDQLGQPIQAIPLANYWDASTGAKIIDPTVVTFACRDAVLAKCVEWGYRPWASVGSTSLADHHQACTRMARADYCGDGTSHTFAGTPIDIFDRLAPRIQAPATLSRSSWGAEAEWGPNGAVCVGDQMRLKLFDDAGVPYDYPACLDAIDDFSSCGSLPVSRGALVANRFCDKWGDQPQQCASKDIDGDDDEDDSDD</sequence>
<keyword evidence="4" id="KW-1185">Reference proteome</keyword>
<reference evidence="4" key="1">
    <citation type="submission" date="2016-10" db="EMBL/GenBank/DDBJ databases">
        <authorList>
            <person name="Varghese N."/>
            <person name="Submissions S."/>
        </authorList>
    </citation>
    <scope>NUCLEOTIDE SEQUENCE [LARGE SCALE GENOMIC DNA]</scope>
    <source>
        <strain evidence="4">ATCC 25963</strain>
    </source>
</reference>
<accession>A0A1I1WJF3</accession>
<proteinExistence type="predicted"/>
<evidence type="ECO:0000313" key="4">
    <source>
        <dbReference type="Proteomes" id="UP000199400"/>
    </source>
</evidence>
<feature type="domain" description="ADYC" evidence="2">
    <location>
        <begin position="197"/>
        <end position="378"/>
    </location>
</feature>
<evidence type="ECO:0000313" key="3">
    <source>
        <dbReference type="EMBL" id="SFD95202.1"/>
    </source>
</evidence>
<dbReference type="EMBL" id="FOMX01000006">
    <property type="protein sequence ID" value="SFD95202.1"/>
    <property type="molecule type" value="Genomic_DNA"/>
</dbReference>
<dbReference type="Gene3D" id="2.160.20.80">
    <property type="entry name" value="E3 ubiquitin-protein ligase SopA"/>
    <property type="match status" value="1"/>
</dbReference>
<feature type="compositionally biased region" description="Basic and acidic residues" evidence="1">
    <location>
        <begin position="9"/>
        <end position="20"/>
    </location>
</feature>
<dbReference type="InterPro" id="IPR045426">
    <property type="entry name" value="ADYC"/>
</dbReference>
<protein>
    <recommendedName>
        <fullName evidence="2">ADYC domain-containing protein</fullName>
    </recommendedName>
</protein>
<dbReference type="Pfam" id="PF20032">
    <property type="entry name" value="ADYC"/>
    <property type="match status" value="1"/>
</dbReference>
<evidence type="ECO:0000256" key="1">
    <source>
        <dbReference type="SAM" id="MobiDB-lite"/>
    </source>
</evidence>
<dbReference type="Proteomes" id="UP000199400">
    <property type="component" value="Unassembled WGS sequence"/>
</dbReference>
<gene>
    <name evidence="3" type="ORF">SAMN02745121_02415</name>
</gene>